<dbReference type="AlphaFoldDB" id="A0AAV4RHD1"/>
<sequence>MKKRIKPFKESYKIRLFPQYNTTKKRLDHARPVTSKKKSLKSLLAKKTTDCQVRTTDPIIPCLGSLLSPLAPIPFPGVEKKLTCLLSRCYRHASVPPPPLRSWRHVDCSSVWNRKRDPVHESKGSSYLVSHDVICAC</sequence>
<dbReference type="EMBL" id="BPLR01007779">
    <property type="protein sequence ID" value="GIY19640.1"/>
    <property type="molecule type" value="Genomic_DNA"/>
</dbReference>
<comment type="caution">
    <text evidence="1">The sequence shown here is derived from an EMBL/GenBank/DDBJ whole genome shotgun (WGS) entry which is preliminary data.</text>
</comment>
<keyword evidence="2" id="KW-1185">Reference proteome</keyword>
<gene>
    <name evidence="1" type="ORF">CEXT_301181</name>
</gene>
<reference evidence="1 2" key="1">
    <citation type="submission" date="2021-06" db="EMBL/GenBank/DDBJ databases">
        <title>Caerostris extrusa draft genome.</title>
        <authorList>
            <person name="Kono N."/>
            <person name="Arakawa K."/>
        </authorList>
    </citation>
    <scope>NUCLEOTIDE SEQUENCE [LARGE SCALE GENOMIC DNA]</scope>
</reference>
<organism evidence="1 2">
    <name type="scientific">Caerostris extrusa</name>
    <name type="common">Bark spider</name>
    <name type="synonym">Caerostris bankana</name>
    <dbReference type="NCBI Taxonomy" id="172846"/>
    <lineage>
        <taxon>Eukaryota</taxon>
        <taxon>Metazoa</taxon>
        <taxon>Ecdysozoa</taxon>
        <taxon>Arthropoda</taxon>
        <taxon>Chelicerata</taxon>
        <taxon>Arachnida</taxon>
        <taxon>Araneae</taxon>
        <taxon>Araneomorphae</taxon>
        <taxon>Entelegynae</taxon>
        <taxon>Araneoidea</taxon>
        <taxon>Araneidae</taxon>
        <taxon>Caerostris</taxon>
    </lineage>
</organism>
<name>A0AAV4RHD1_CAEEX</name>
<accession>A0AAV4RHD1</accession>
<evidence type="ECO:0000313" key="1">
    <source>
        <dbReference type="EMBL" id="GIY19640.1"/>
    </source>
</evidence>
<protein>
    <submittedName>
        <fullName evidence="1">Uncharacterized protein</fullName>
    </submittedName>
</protein>
<proteinExistence type="predicted"/>
<evidence type="ECO:0000313" key="2">
    <source>
        <dbReference type="Proteomes" id="UP001054945"/>
    </source>
</evidence>
<dbReference type="Proteomes" id="UP001054945">
    <property type="component" value="Unassembled WGS sequence"/>
</dbReference>